<dbReference type="InterPro" id="IPR036396">
    <property type="entry name" value="Cyt_P450_sf"/>
</dbReference>
<dbReference type="PRINTS" id="PR00385">
    <property type="entry name" value="P450"/>
</dbReference>
<dbReference type="GO" id="GO:0004497">
    <property type="term" value="F:monooxygenase activity"/>
    <property type="evidence" value="ECO:0007669"/>
    <property type="project" value="InterPro"/>
</dbReference>
<sequence length="614" mass="70889">MGYPQYDILAHHKLFILPCSCLRRGYPEFNIAIQSLTLLFIYYGYRLPLPVFSNFPRGASPFQRGVLKVGKLFQSFITSKVGNGRLTSFWYDTRTQDKALNILFPDLHALASDKSISVAEFLSSNDWKLHFEFPLSHAAFENFNSLVQCLSNTRLSDYEDVRSWKWNTPAIFTVENYYLFLVNGGIRTILSKILWKLTIPEKLSQGLFNYQIINDLFGDGIFAVDGDRWRHQRKLASYEFSTKVLRDFSGAVFKSNAVKLAHTISKSVIANKKLDIQDLLMKSTMDSIFKVGFGMDLDCLQDSHDGSIFANAFDDSSEFIMLRLVNVFWKIMKLLNIGSEAMLKERIKVVDDFIYKVIDKRVEQCSNGRNDLAKKEDILSRFLEESKKDPQNMTHQYLRDIVLNFLIAGKDTTAGTLSWFFYVLCKNPSIQEKISQEVKEVTEANEDATFDDFAKSITDESLNKMHYLHAALTETLRLYPAVPLDNKVCFSDDVLPNGFNVRKGDIVFYQPYAMGRMEYLWGKDAECFRPERWLDDNGIFQAESPYKFTAFQAGPRICLGKEFAYRQMKIFAAFLLRFFVFKLSNEKTVANYRTTITLHIDQGLHLHAFLRFNT</sequence>
<keyword evidence="4 5" id="KW-0408">Iron</keyword>
<dbReference type="GO" id="GO:0020037">
    <property type="term" value="F:heme binding"/>
    <property type="evidence" value="ECO:0007669"/>
    <property type="project" value="InterPro"/>
</dbReference>
<evidence type="ECO:0000256" key="1">
    <source>
        <dbReference type="ARBA" id="ARBA00010617"/>
    </source>
</evidence>
<dbReference type="AlphaFoldDB" id="A0A8N4F287"/>
<dbReference type="GO" id="GO:0005506">
    <property type="term" value="F:iron ion binding"/>
    <property type="evidence" value="ECO:0007669"/>
    <property type="project" value="InterPro"/>
</dbReference>
<proteinExistence type="inferred from homology"/>
<dbReference type="PRINTS" id="PR00463">
    <property type="entry name" value="EP450I"/>
</dbReference>
<dbReference type="CDD" id="cd11064">
    <property type="entry name" value="CYP86A"/>
    <property type="match status" value="1"/>
</dbReference>
<evidence type="ECO:0000256" key="2">
    <source>
        <dbReference type="ARBA" id="ARBA00022723"/>
    </source>
</evidence>
<evidence type="ECO:0000256" key="3">
    <source>
        <dbReference type="ARBA" id="ARBA00023002"/>
    </source>
</evidence>
<reference evidence="7" key="1">
    <citation type="submission" date="2025-08" db="UniProtKB">
        <authorList>
            <consortium name="RefSeq"/>
        </authorList>
    </citation>
    <scope>IDENTIFICATION</scope>
</reference>
<protein>
    <submittedName>
        <fullName evidence="7">Cytochrome P450 704C1-like</fullName>
    </submittedName>
</protein>
<organism evidence="6 7">
    <name type="scientific">Elaeis guineensis var. tenera</name>
    <name type="common">Oil palm</name>
    <dbReference type="NCBI Taxonomy" id="51953"/>
    <lineage>
        <taxon>Eukaryota</taxon>
        <taxon>Viridiplantae</taxon>
        <taxon>Streptophyta</taxon>
        <taxon>Embryophyta</taxon>
        <taxon>Tracheophyta</taxon>
        <taxon>Spermatophyta</taxon>
        <taxon>Magnoliopsida</taxon>
        <taxon>Liliopsida</taxon>
        <taxon>Arecaceae</taxon>
        <taxon>Arecoideae</taxon>
        <taxon>Cocoseae</taxon>
        <taxon>Elaeidinae</taxon>
        <taxon>Elaeis</taxon>
    </lineage>
</organism>
<evidence type="ECO:0000256" key="5">
    <source>
        <dbReference type="PIRSR" id="PIRSR602401-1"/>
    </source>
</evidence>
<dbReference type="RefSeq" id="XP_029123233.1">
    <property type="nucleotide sequence ID" value="XM_029267400.1"/>
</dbReference>
<dbReference type="OrthoDB" id="1470350at2759"/>
<dbReference type="InterPro" id="IPR002401">
    <property type="entry name" value="Cyt_P450_E_grp-I"/>
</dbReference>
<comment type="similarity">
    <text evidence="1">Belongs to the cytochrome P450 family.</text>
</comment>
<accession>A0A8N4F287</accession>
<feature type="binding site" description="axial binding residue" evidence="5">
    <location>
        <position position="558"/>
    </location>
    <ligand>
        <name>heme</name>
        <dbReference type="ChEBI" id="CHEBI:30413"/>
    </ligand>
    <ligandPart>
        <name>Fe</name>
        <dbReference type="ChEBI" id="CHEBI:18248"/>
    </ligandPart>
</feature>
<keyword evidence="2 5" id="KW-0479">Metal-binding</keyword>
<evidence type="ECO:0000256" key="4">
    <source>
        <dbReference type="ARBA" id="ARBA00023004"/>
    </source>
</evidence>
<gene>
    <name evidence="7" type="primary">LOC105054363</name>
</gene>
<keyword evidence="3" id="KW-0560">Oxidoreductase</keyword>
<dbReference type="SUPFAM" id="SSF48264">
    <property type="entry name" value="Cytochrome P450"/>
    <property type="match status" value="1"/>
</dbReference>
<evidence type="ECO:0000313" key="6">
    <source>
        <dbReference type="Proteomes" id="UP000504607"/>
    </source>
</evidence>
<dbReference type="Gene3D" id="1.10.630.10">
    <property type="entry name" value="Cytochrome P450"/>
    <property type="match status" value="1"/>
</dbReference>
<keyword evidence="6" id="KW-1185">Reference proteome</keyword>
<dbReference type="Pfam" id="PF00067">
    <property type="entry name" value="p450"/>
    <property type="match status" value="1"/>
</dbReference>
<keyword evidence="5" id="KW-0349">Heme</keyword>
<dbReference type="PANTHER" id="PTHR24296">
    <property type="entry name" value="CYTOCHROME P450"/>
    <property type="match status" value="1"/>
</dbReference>
<comment type="cofactor">
    <cofactor evidence="5">
        <name>heme</name>
        <dbReference type="ChEBI" id="CHEBI:30413"/>
    </cofactor>
</comment>
<name>A0A8N4F287_ELAGV</name>
<dbReference type="InterPro" id="IPR001128">
    <property type="entry name" value="Cyt_P450"/>
</dbReference>
<dbReference type="GO" id="GO:0016705">
    <property type="term" value="F:oxidoreductase activity, acting on paired donors, with incorporation or reduction of molecular oxygen"/>
    <property type="evidence" value="ECO:0007669"/>
    <property type="project" value="InterPro"/>
</dbReference>
<dbReference type="Proteomes" id="UP000504607">
    <property type="component" value="Chromosome 11"/>
</dbReference>
<evidence type="ECO:0000313" key="7">
    <source>
        <dbReference type="RefSeq" id="XP_029123233.1"/>
    </source>
</evidence>